<evidence type="ECO:0000313" key="6">
    <source>
        <dbReference type="Proteomes" id="UP001642484"/>
    </source>
</evidence>
<comment type="caution">
    <text evidence="5">The sequence shown here is derived from an EMBL/GenBank/DDBJ whole genome shotgun (WGS) entry which is preliminary data.</text>
</comment>
<dbReference type="PRINTS" id="PR00105">
    <property type="entry name" value="C5METTRFRASE"/>
</dbReference>
<evidence type="ECO:0000256" key="1">
    <source>
        <dbReference type="ARBA" id="ARBA00022603"/>
    </source>
</evidence>
<keyword evidence="2 4" id="KW-0808">Transferase</keyword>
<dbReference type="Pfam" id="PF00145">
    <property type="entry name" value="DNA_methylase"/>
    <property type="match status" value="1"/>
</dbReference>
<accession>A0ABP0KSP9</accession>
<sequence length="318" mass="35312">EIVFGDITARNNETAPSCNVYISGAPCPPFSNAGLRKSLGDSRSCVLLSSVDYVLTRKPKLAIFENVSGLVNAKNKPIFNAIVKVLKTAGYKCQAQIMNNCTHGAIPRNRPRLYLVAMLEDGENPNKELPWFPDAVDCPTLQRFLVNNVKQNARLCKSAAKNVTEARRIAKKKWGKDHGLVVVDAQASAKFRAIMHGKVPCLTKARGGSNGHYIIFKYQGDGRWMNLQEIGGLQGWPKLHLDYLQQSHSACVIGKTLGDGFCLTLWQRLFAKVLLAANLIKKKDQPPDIWVDCHKAHGHLPDAMYGADTKHEKFALWH</sequence>
<reference evidence="5 6" key="1">
    <citation type="submission" date="2024-02" db="EMBL/GenBank/DDBJ databases">
        <authorList>
            <person name="Chen Y."/>
            <person name="Shah S."/>
            <person name="Dougan E. K."/>
            <person name="Thang M."/>
            <person name="Chan C."/>
        </authorList>
    </citation>
    <scope>NUCLEOTIDE SEQUENCE [LARGE SCALE GENOMIC DNA]</scope>
</reference>
<dbReference type="EMBL" id="CAXAMN010009823">
    <property type="protein sequence ID" value="CAK9029875.1"/>
    <property type="molecule type" value="Genomic_DNA"/>
</dbReference>
<evidence type="ECO:0000313" key="5">
    <source>
        <dbReference type="EMBL" id="CAK9029875.1"/>
    </source>
</evidence>
<evidence type="ECO:0000256" key="2">
    <source>
        <dbReference type="ARBA" id="ARBA00022679"/>
    </source>
</evidence>
<keyword evidence="3 4" id="KW-0949">S-adenosyl-L-methionine</keyword>
<dbReference type="InterPro" id="IPR029063">
    <property type="entry name" value="SAM-dependent_MTases_sf"/>
</dbReference>
<protein>
    <recommendedName>
        <fullName evidence="7">DNA (cytosine-5-)-methyltransferase</fullName>
    </recommendedName>
</protein>
<dbReference type="Proteomes" id="UP001642484">
    <property type="component" value="Unassembled WGS sequence"/>
</dbReference>
<gene>
    <name evidence="5" type="ORF">CCMP2556_LOCUS17660</name>
</gene>
<evidence type="ECO:0000256" key="4">
    <source>
        <dbReference type="PROSITE-ProRule" id="PRU01016"/>
    </source>
</evidence>
<evidence type="ECO:0000256" key="3">
    <source>
        <dbReference type="ARBA" id="ARBA00022691"/>
    </source>
</evidence>
<dbReference type="PANTHER" id="PTHR46098">
    <property type="entry name" value="TRNA (CYTOSINE(38)-C(5))-METHYLTRANSFERASE"/>
    <property type="match status" value="1"/>
</dbReference>
<dbReference type="InterPro" id="IPR050750">
    <property type="entry name" value="C5-MTase"/>
</dbReference>
<dbReference type="SUPFAM" id="SSF53335">
    <property type="entry name" value="S-adenosyl-L-methionine-dependent methyltransferases"/>
    <property type="match status" value="1"/>
</dbReference>
<dbReference type="PROSITE" id="PS51679">
    <property type="entry name" value="SAM_MT_C5"/>
    <property type="match status" value="1"/>
</dbReference>
<dbReference type="PANTHER" id="PTHR46098:SF1">
    <property type="entry name" value="TRNA (CYTOSINE(38)-C(5))-METHYLTRANSFERASE"/>
    <property type="match status" value="1"/>
</dbReference>
<organism evidence="5 6">
    <name type="scientific">Durusdinium trenchii</name>
    <dbReference type="NCBI Taxonomy" id="1381693"/>
    <lineage>
        <taxon>Eukaryota</taxon>
        <taxon>Sar</taxon>
        <taxon>Alveolata</taxon>
        <taxon>Dinophyceae</taxon>
        <taxon>Suessiales</taxon>
        <taxon>Symbiodiniaceae</taxon>
        <taxon>Durusdinium</taxon>
    </lineage>
</organism>
<name>A0ABP0KSP9_9DINO</name>
<comment type="similarity">
    <text evidence="4">Belongs to the class I-like SAM-binding methyltransferase superfamily. C5-methyltransferase family.</text>
</comment>
<proteinExistence type="inferred from homology"/>
<feature type="active site" evidence="4">
    <location>
        <position position="27"/>
    </location>
</feature>
<dbReference type="InterPro" id="IPR001525">
    <property type="entry name" value="C5_MeTfrase"/>
</dbReference>
<feature type="non-terminal residue" evidence="5">
    <location>
        <position position="1"/>
    </location>
</feature>
<dbReference type="Gene3D" id="3.40.50.150">
    <property type="entry name" value="Vaccinia Virus protein VP39"/>
    <property type="match status" value="1"/>
</dbReference>
<evidence type="ECO:0008006" key="7">
    <source>
        <dbReference type="Google" id="ProtNLM"/>
    </source>
</evidence>
<keyword evidence="1 4" id="KW-0489">Methyltransferase</keyword>
<keyword evidence="6" id="KW-1185">Reference proteome</keyword>